<dbReference type="GO" id="GO:0003700">
    <property type="term" value="F:DNA-binding transcription factor activity"/>
    <property type="evidence" value="ECO:0007669"/>
    <property type="project" value="TreeGrafter"/>
</dbReference>
<dbReference type="InterPro" id="IPR036390">
    <property type="entry name" value="WH_DNA-bd_sf"/>
</dbReference>
<dbReference type="PANTHER" id="PTHR24567">
    <property type="entry name" value="CRP FAMILY TRANSCRIPTIONAL REGULATORY PROTEIN"/>
    <property type="match status" value="1"/>
</dbReference>
<keyword evidence="2" id="KW-0238">DNA-binding</keyword>
<dbReference type="InterPro" id="IPR012318">
    <property type="entry name" value="HTH_CRP"/>
</dbReference>
<organism evidence="7 8">
    <name type="scientific">Ornithinibacillus caprae</name>
    <dbReference type="NCBI Taxonomy" id="2678566"/>
    <lineage>
        <taxon>Bacteria</taxon>
        <taxon>Bacillati</taxon>
        <taxon>Bacillota</taxon>
        <taxon>Bacilli</taxon>
        <taxon>Bacillales</taxon>
        <taxon>Bacillaceae</taxon>
        <taxon>Ornithinibacillus</taxon>
    </lineage>
</organism>
<dbReference type="PROSITE" id="PS51063">
    <property type="entry name" value="HTH_CRP_2"/>
    <property type="match status" value="1"/>
</dbReference>
<comment type="caution">
    <text evidence="7">The sequence shown here is derived from an EMBL/GenBank/DDBJ whole genome shotgun (WGS) entry which is preliminary data.</text>
</comment>
<dbReference type="Pfam" id="PF13545">
    <property type="entry name" value="HTH_Crp_2"/>
    <property type="match status" value="1"/>
</dbReference>
<evidence type="ECO:0000313" key="8">
    <source>
        <dbReference type="Proteomes" id="UP000469125"/>
    </source>
</evidence>
<dbReference type="RefSeq" id="WP_155667688.1">
    <property type="nucleotide sequence ID" value="NZ_WOCA01000003.1"/>
</dbReference>
<dbReference type="Gene3D" id="2.60.120.10">
    <property type="entry name" value="Jelly Rolls"/>
    <property type="match status" value="1"/>
</dbReference>
<dbReference type="InterPro" id="IPR014710">
    <property type="entry name" value="RmlC-like_jellyroll"/>
</dbReference>
<proteinExistence type="predicted"/>
<dbReference type="SMART" id="SM00100">
    <property type="entry name" value="cNMP"/>
    <property type="match status" value="1"/>
</dbReference>
<reference evidence="7 8" key="1">
    <citation type="submission" date="2019-11" db="EMBL/GenBank/DDBJ databases">
        <authorList>
            <person name="Li X."/>
        </authorList>
    </citation>
    <scope>NUCLEOTIDE SEQUENCE [LARGE SCALE GENOMIC DNA]</scope>
    <source>
        <strain evidence="7 8">L9</strain>
    </source>
</reference>
<evidence type="ECO:0000259" key="5">
    <source>
        <dbReference type="PROSITE" id="PS50042"/>
    </source>
</evidence>
<protein>
    <submittedName>
        <fullName evidence="7">Cyclic nucleotide-binding domain-containing protein</fullName>
    </submittedName>
</protein>
<dbReference type="PROSITE" id="PS50042">
    <property type="entry name" value="CNMP_BINDING_3"/>
    <property type="match status" value="1"/>
</dbReference>
<dbReference type="InterPro" id="IPR050397">
    <property type="entry name" value="Env_Response_Regulators"/>
</dbReference>
<feature type="domain" description="HTH crp-type" evidence="6">
    <location>
        <begin position="162"/>
        <end position="234"/>
    </location>
</feature>
<evidence type="ECO:0000256" key="1">
    <source>
        <dbReference type="ARBA" id="ARBA00023015"/>
    </source>
</evidence>
<dbReference type="AlphaFoldDB" id="A0A6N8FGJ1"/>
<dbReference type="SUPFAM" id="SSF46785">
    <property type="entry name" value="Winged helix' DNA-binding domain"/>
    <property type="match status" value="1"/>
</dbReference>
<accession>A0A6N8FGJ1</accession>
<evidence type="ECO:0000256" key="3">
    <source>
        <dbReference type="ARBA" id="ARBA00023159"/>
    </source>
</evidence>
<feature type="domain" description="Cyclic nucleotide-binding" evidence="5">
    <location>
        <begin position="28"/>
        <end position="148"/>
    </location>
</feature>
<evidence type="ECO:0000256" key="4">
    <source>
        <dbReference type="ARBA" id="ARBA00023163"/>
    </source>
</evidence>
<dbReference type="Gene3D" id="1.10.10.10">
    <property type="entry name" value="Winged helix-like DNA-binding domain superfamily/Winged helix DNA-binding domain"/>
    <property type="match status" value="1"/>
</dbReference>
<keyword evidence="8" id="KW-1185">Reference proteome</keyword>
<keyword evidence="3" id="KW-0010">Activator</keyword>
<evidence type="ECO:0000256" key="2">
    <source>
        <dbReference type="ARBA" id="ARBA00023125"/>
    </source>
</evidence>
<sequence>MEARHEYRQEHGHNCNHAEGSCVSLVPIFNHLEAEQMVEIMSVVKSISFKRGEIIYRAGEESDSLFIVNKGKIRIYRLSESGKEQLVRILNPGDFMGEYALFSKSTHESYAEAMVHTEVCMVNYSDLQELLVKYPTISLKVLSEFSSRLEQSEKQTTRFATEKVDTRIALFLAECLGNKDQSVITLPMNKKDLASYLGTTPETISRKLAELAELEEEGLIKQKSNKEIEVLDLNELLLV</sequence>
<dbReference type="GO" id="GO:0005829">
    <property type="term" value="C:cytosol"/>
    <property type="evidence" value="ECO:0007669"/>
    <property type="project" value="TreeGrafter"/>
</dbReference>
<dbReference type="GO" id="GO:0003677">
    <property type="term" value="F:DNA binding"/>
    <property type="evidence" value="ECO:0007669"/>
    <property type="project" value="UniProtKB-KW"/>
</dbReference>
<dbReference type="EMBL" id="WOCA01000003">
    <property type="protein sequence ID" value="MUK87796.1"/>
    <property type="molecule type" value="Genomic_DNA"/>
</dbReference>
<dbReference type="PANTHER" id="PTHR24567:SF28">
    <property type="entry name" value="LISTERIOLYSIN REGULATORY PROTEIN"/>
    <property type="match status" value="1"/>
</dbReference>
<dbReference type="Proteomes" id="UP000469125">
    <property type="component" value="Unassembled WGS sequence"/>
</dbReference>
<dbReference type="SMART" id="SM00419">
    <property type="entry name" value="HTH_CRP"/>
    <property type="match status" value="1"/>
</dbReference>
<evidence type="ECO:0000259" key="6">
    <source>
        <dbReference type="PROSITE" id="PS51063"/>
    </source>
</evidence>
<evidence type="ECO:0000313" key="7">
    <source>
        <dbReference type="EMBL" id="MUK87796.1"/>
    </source>
</evidence>
<dbReference type="InterPro" id="IPR036388">
    <property type="entry name" value="WH-like_DNA-bd_sf"/>
</dbReference>
<dbReference type="Pfam" id="PF00027">
    <property type="entry name" value="cNMP_binding"/>
    <property type="match status" value="1"/>
</dbReference>
<dbReference type="SUPFAM" id="SSF51206">
    <property type="entry name" value="cAMP-binding domain-like"/>
    <property type="match status" value="1"/>
</dbReference>
<dbReference type="CDD" id="cd00038">
    <property type="entry name" value="CAP_ED"/>
    <property type="match status" value="1"/>
</dbReference>
<gene>
    <name evidence="7" type="ORF">GMD78_05195</name>
</gene>
<dbReference type="InterPro" id="IPR018490">
    <property type="entry name" value="cNMP-bd_dom_sf"/>
</dbReference>
<keyword evidence="1" id="KW-0805">Transcription regulation</keyword>
<name>A0A6N8FGJ1_9BACI</name>
<keyword evidence="4" id="KW-0804">Transcription</keyword>
<dbReference type="InterPro" id="IPR000595">
    <property type="entry name" value="cNMP-bd_dom"/>
</dbReference>